<name>S2JWI7_MUCC1</name>
<dbReference type="VEuPathDB" id="FungiDB:HMPREF1544_09063"/>
<dbReference type="EMBL" id="KE124046">
    <property type="protein sequence ID" value="EPB84200.1"/>
    <property type="molecule type" value="Genomic_DNA"/>
</dbReference>
<protein>
    <submittedName>
        <fullName evidence="2">Uncharacterized protein</fullName>
    </submittedName>
</protein>
<organism evidence="2 3">
    <name type="scientific">Mucor circinelloides f. circinelloides (strain 1006PhL)</name>
    <name type="common">Mucormycosis agent</name>
    <name type="synonym">Calyptromyces circinelloides</name>
    <dbReference type="NCBI Taxonomy" id="1220926"/>
    <lineage>
        <taxon>Eukaryota</taxon>
        <taxon>Fungi</taxon>
        <taxon>Fungi incertae sedis</taxon>
        <taxon>Mucoromycota</taxon>
        <taxon>Mucoromycotina</taxon>
        <taxon>Mucoromycetes</taxon>
        <taxon>Mucorales</taxon>
        <taxon>Mucorineae</taxon>
        <taxon>Mucoraceae</taxon>
        <taxon>Mucor</taxon>
    </lineage>
</organism>
<dbReference type="Proteomes" id="UP000014254">
    <property type="component" value="Unassembled WGS sequence"/>
</dbReference>
<evidence type="ECO:0000313" key="2">
    <source>
        <dbReference type="EMBL" id="EPB84200.1"/>
    </source>
</evidence>
<sequence length="128" mass="14793">MATMTQQERDSLSHDILYMIPSTKYQFEKDGEKTLLQDHNEDGMASNLNQFNRNETLSRSPALNTPRKHVPIQLYDNPSPALSITDVPSSKRSIRHRFLSRSLSTKKAPLHKSIFHRVKSFFSYSNKN</sequence>
<dbReference type="OrthoDB" id="2214756at2759"/>
<gene>
    <name evidence="2" type="ORF">HMPREF1544_09063</name>
</gene>
<dbReference type="AlphaFoldDB" id="S2JWI7"/>
<evidence type="ECO:0000313" key="3">
    <source>
        <dbReference type="Proteomes" id="UP000014254"/>
    </source>
</evidence>
<feature type="compositionally biased region" description="Polar residues" evidence="1">
    <location>
        <begin position="46"/>
        <end position="63"/>
    </location>
</feature>
<reference evidence="3" key="1">
    <citation type="submission" date="2013-05" db="EMBL/GenBank/DDBJ databases">
        <title>The Genome sequence of Mucor circinelloides f. circinelloides 1006PhL.</title>
        <authorList>
            <consortium name="The Broad Institute Genomics Platform"/>
            <person name="Cuomo C."/>
            <person name="Earl A."/>
            <person name="Findley K."/>
            <person name="Lee S.C."/>
            <person name="Walker B."/>
            <person name="Young S."/>
            <person name="Zeng Q."/>
            <person name="Gargeya S."/>
            <person name="Fitzgerald M."/>
            <person name="Haas B."/>
            <person name="Abouelleil A."/>
            <person name="Allen A.W."/>
            <person name="Alvarado L."/>
            <person name="Arachchi H.M."/>
            <person name="Berlin A.M."/>
            <person name="Chapman S.B."/>
            <person name="Gainer-Dewar J."/>
            <person name="Goldberg J."/>
            <person name="Griggs A."/>
            <person name="Gujja S."/>
            <person name="Hansen M."/>
            <person name="Howarth C."/>
            <person name="Imamovic A."/>
            <person name="Ireland A."/>
            <person name="Larimer J."/>
            <person name="McCowan C."/>
            <person name="Murphy C."/>
            <person name="Pearson M."/>
            <person name="Poon T.W."/>
            <person name="Priest M."/>
            <person name="Roberts A."/>
            <person name="Saif S."/>
            <person name="Shea T."/>
            <person name="Sisk P."/>
            <person name="Sykes S."/>
            <person name="Wortman J."/>
            <person name="Nusbaum C."/>
            <person name="Birren B."/>
        </authorList>
    </citation>
    <scope>NUCLEOTIDE SEQUENCE [LARGE SCALE GENOMIC DNA]</scope>
    <source>
        <strain evidence="3">1006PhL</strain>
    </source>
</reference>
<dbReference type="InParanoid" id="S2JWI7"/>
<accession>S2JWI7</accession>
<feature type="region of interest" description="Disordered" evidence="1">
    <location>
        <begin position="43"/>
        <end position="66"/>
    </location>
</feature>
<keyword evidence="3" id="KW-1185">Reference proteome</keyword>
<proteinExistence type="predicted"/>
<evidence type="ECO:0000256" key="1">
    <source>
        <dbReference type="SAM" id="MobiDB-lite"/>
    </source>
</evidence>